<keyword evidence="1" id="KW-0805">Transcription regulation</keyword>
<dbReference type="PANTHER" id="PTHR46796:SF6">
    <property type="entry name" value="ARAC SUBFAMILY"/>
    <property type="match status" value="1"/>
</dbReference>
<dbReference type="InterPro" id="IPR018060">
    <property type="entry name" value="HTH_AraC"/>
</dbReference>
<evidence type="ECO:0000313" key="6">
    <source>
        <dbReference type="Proteomes" id="UP001235744"/>
    </source>
</evidence>
<feature type="domain" description="HTH araC/xylS-type" evidence="4">
    <location>
        <begin position="213"/>
        <end position="314"/>
    </location>
</feature>
<reference evidence="5 6" key="1">
    <citation type="submission" date="2023-03" db="EMBL/GenBank/DDBJ databases">
        <title>Isolation and description of six Streptomyces strains from soil environments, able to metabolize different microbial glucans.</title>
        <authorList>
            <person name="Widen T."/>
            <person name="Larsbrink J."/>
        </authorList>
    </citation>
    <scope>NUCLEOTIDE SEQUENCE [LARGE SCALE GENOMIC DNA]</scope>
    <source>
        <strain evidence="5 6">Alt2</strain>
    </source>
</reference>
<dbReference type="SUPFAM" id="SSF46689">
    <property type="entry name" value="Homeodomain-like"/>
    <property type="match status" value="1"/>
</dbReference>
<evidence type="ECO:0000313" key="5">
    <source>
        <dbReference type="EMBL" id="WLQ55313.1"/>
    </source>
</evidence>
<keyword evidence="6" id="KW-1185">Reference proteome</keyword>
<dbReference type="SMART" id="SM00342">
    <property type="entry name" value="HTH_ARAC"/>
    <property type="match status" value="1"/>
</dbReference>
<evidence type="ECO:0000256" key="1">
    <source>
        <dbReference type="ARBA" id="ARBA00023015"/>
    </source>
</evidence>
<dbReference type="Proteomes" id="UP001235744">
    <property type="component" value="Chromosome"/>
</dbReference>
<evidence type="ECO:0000256" key="3">
    <source>
        <dbReference type="ARBA" id="ARBA00023163"/>
    </source>
</evidence>
<dbReference type="Gene3D" id="1.10.10.60">
    <property type="entry name" value="Homeodomain-like"/>
    <property type="match status" value="1"/>
</dbReference>
<dbReference type="InterPro" id="IPR018062">
    <property type="entry name" value="HTH_AraC-typ_CS"/>
</dbReference>
<organism evidence="5 6">
    <name type="scientific">Streptomyces poriferorum</name>
    <dbReference type="NCBI Taxonomy" id="2798799"/>
    <lineage>
        <taxon>Bacteria</taxon>
        <taxon>Bacillati</taxon>
        <taxon>Actinomycetota</taxon>
        <taxon>Actinomycetes</taxon>
        <taxon>Kitasatosporales</taxon>
        <taxon>Streptomycetaceae</taxon>
        <taxon>Streptomyces</taxon>
    </lineage>
</organism>
<keyword evidence="3" id="KW-0804">Transcription</keyword>
<dbReference type="PROSITE" id="PS01124">
    <property type="entry name" value="HTH_ARAC_FAMILY_2"/>
    <property type="match status" value="1"/>
</dbReference>
<evidence type="ECO:0000256" key="2">
    <source>
        <dbReference type="ARBA" id="ARBA00023125"/>
    </source>
</evidence>
<dbReference type="PANTHER" id="PTHR46796">
    <property type="entry name" value="HTH-TYPE TRANSCRIPTIONAL ACTIVATOR RHAS-RELATED"/>
    <property type="match status" value="1"/>
</dbReference>
<dbReference type="PRINTS" id="PR00032">
    <property type="entry name" value="HTHARAC"/>
</dbReference>
<dbReference type="InterPro" id="IPR050204">
    <property type="entry name" value="AraC_XylS_family_regulators"/>
</dbReference>
<keyword evidence="2" id="KW-0238">DNA-binding</keyword>
<dbReference type="Pfam" id="PF12833">
    <property type="entry name" value="HTH_18"/>
    <property type="match status" value="1"/>
</dbReference>
<dbReference type="InterPro" id="IPR009057">
    <property type="entry name" value="Homeodomain-like_sf"/>
</dbReference>
<evidence type="ECO:0000259" key="4">
    <source>
        <dbReference type="PROSITE" id="PS01124"/>
    </source>
</evidence>
<sequence length="324" mass="35716">MALVLDTADLPRRDREEAVFAAMLTATPACRLAHWDPEAALYARIDLWDFGGVSLWRHEGSGVRMTRTAAHIRQDAPEIAAIALQEFGRARRVQAGHTSEPHRNALLLSDLTAPYDYAWSGVGAASALSIPYDRLGLPVDLVRRAAPLLHTSSLYGFVRDQLSAMAAAADTLAADPGAAALGEASVSLVRALLASAAHDDRRARPALAETLPVRIHAYIDQHLRDPLLRPASIAAAHSISLRQLYREVQPPQLTLEQWIISRRLEGARADLVRPENHRRPVAEIARSWGFADPSHFGRRFRAAYGLTPRHWRRMTAAQAEAQED</sequence>
<accession>A0ABY9IJ70</accession>
<gene>
    <name evidence="5" type="ORF">P8A19_07625</name>
</gene>
<dbReference type="InterPro" id="IPR020449">
    <property type="entry name" value="Tscrpt_reg_AraC-type_HTH"/>
</dbReference>
<proteinExistence type="predicted"/>
<protein>
    <submittedName>
        <fullName evidence="5">Helix-turn-helix domain-containing protein</fullName>
    </submittedName>
</protein>
<dbReference type="PROSITE" id="PS00041">
    <property type="entry name" value="HTH_ARAC_FAMILY_1"/>
    <property type="match status" value="1"/>
</dbReference>
<dbReference type="EMBL" id="CP120988">
    <property type="protein sequence ID" value="WLQ55313.1"/>
    <property type="molecule type" value="Genomic_DNA"/>
</dbReference>
<name>A0ABY9IJ70_9ACTN</name>
<dbReference type="RefSeq" id="WP_306106105.1">
    <property type="nucleotide sequence ID" value="NZ_CP120988.1"/>
</dbReference>